<dbReference type="Proteomes" id="UP001152759">
    <property type="component" value="Chromosome 9"/>
</dbReference>
<dbReference type="InterPro" id="IPR000490">
    <property type="entry name" value="Glyco_hydro_17"/>
</dbReference>
<evidence type="ECO:0000256" key="2">
    <source>
        <dbReference type="ARBA" id="ARBA00022801"/>
    </source>
</evidence>
<dbReference type="SUPFAM" id="SSF51445">
    <property type="entry name" value="(Trans)glycosidases"/>
    <property type="match status" value="1"/>
</dbReference>
<reference evidence="6" key="1">
    <citation type="submission" date="2021-12" db="EMBL/GenBank/DDBJ databases">
        <authorList>
            <person name="King R."/>
        </authorList>
    </citation>
    <scope>NUCLEOTIDE SEQUENCE</scope>
</reference>
<keyword evidence="4" id="KW-0326">Glycosidase</keyword>
<keyword evidence="2 4" id="KW-0378">Hydrolase</keyword>
<feature type="non-terminal residue" evidence="6">
    <location>
        <position position="1"/>
    </location>
</feature>
<evidence type="ECO:0000313" key="6">
    <source>
        <dbReference type="EMBL" id="CAH0396138.1"/>
    </source>
</evidence>
<dbReference type="PANTHER" id="PTHR32227">
    <property type="entry name" value="GLUCAN ENDO-1,3-BETA-GLUCOSIDASE BG1-RELATED-RELATED"/>
    <property type="match status" value="1"/>
</dbReference>
<keyword evidence="5" id="KW-0472">Membrane</keyword>
<dbReference type="GO" id="GO:0004553">
    <property type="term" value="F:hydrolase activity, hydrolyzing O-glycosyl compounds"/>
    <property type="evidence" value="ECO:0007669"/>
    <property type="project" value="InterPro"/>
</dbReference>
<proteinExistence type="inferred from homology"/>
<dbReference type="PROSITE" id="PS00587">
    <property type="entry name" value="GLYCOSYL_HYDROL_F17"/>
    <property type="match status" value="1"/>
</dbReference>
<dbReference type="InterPro" id="IPR044965">
    <property type="entry name" value="Glyco_hydro_17_plant"/>
</dbReference>
<keyword evidence="5" id="KW-0812">Transmembrane</keyword>
<dbReference type="Pfam" id="PF00332">
    <property type="entry name" value="Glyco_hydro_17"/>
    <property type="match status" value="1"/>
</dbReference>
<dbReference type="AlphaFoldDB" id="A0A9P0AP92"/>
<dbReference type="EMBL" id="OU963870">
    <property type="protein sequence ID" value="CAH0396138.1"/>
    <property type="molecule type" value="Genomic_DNA"/>
</dbReference>
<evidence type="ECO:0000256" key="5">
    <source>
        <dbReference type="SAM" id="Phobius"/>
    </source>
</evidence>
<feature type="transmembrane region" description="Helical" evidence="5">
    <location>
        <begin position="34"/>
        <end position="51"/>
    </location>
</feature>
<evidence type="ECO:0000256" key="4">
    <source>
        <dbReference type="RuleBase" id="RU004336"/>
    </source>
</evidence>
<keyword evidence="7" id="KW-1185">Reference proteome</keyword>
<evidence type="ECO:0008006" key="8">
    <source>
        <dbReference type="Google" id="ProtNLM"/>
    </source>
</evidence>
<dbReference type="GO" id="GO:0005975">
    <property type="term" value="P:carbohydrate metabolic process"/>
    <property type="evidence" value="ECO:0007669"/>
    <property type="project" value="InterPro"/>
</dbReference>
<keyword evidence="5" id="KW-1133">Transmembrane helix</keyword>
<name>A0A9P0AP92_BEMTA</name>
<evidence type="ECO:0000313" key="7">
    <source>
        <dbReference type="Proteomes" id="UP001152759"/>
    </source>
</evidence>
<accession>A0A9P0AP92</accession>
<protein>
    <recommendedName>
        <fullName evidence="8">Glucan endo-1,3-beta-D-glucosidase</fullName>
    </recommendedName>
</protein>
<evidence type="ECO:0000256" key="3">
    <source>
        <dbReference type="RuleBase" id="RU004335"/>
    </source>
</evidence>
<evidence type="ECO:0000256" key="1">
    <source>
        <dbReference type="ARBA" id="ARBA00008773"/>
    </source>
</evidence>
<sequence length="963" mass="108887">TTDVKCRCSFQFATSNIVHGFFTGYLSRQKSVRMGFLFLLLSLGLLLSLSGSDFQVVAHEAVGVCYGLLGNNLPHPATVVDLYTRCGIKRMRIYDANKSVLLALRNSGIELILGVANSELPNLATAANAEKWVQDNVRNFHPSVKIRYIAVGNEVDPHGNEAAVAKYTLPALKNIYNAICAAGLKDQIRVSVVIDMRLLGISYPPSFGAFRPEVVTYIKPIVDHLAAAKTPLLANVYPYFSYIETLKYIKLEYALFTAPGTVVYDVRSGLSYQNLFDAQMDAMYAALERLGQGGLEVVVSETGWPSRGNISATVRNANIFLKNLIAHVQKGTPKRPKAIETYIFAMFDENMKPGARTERFFGLFRPKPLRVNAPSKNGTFDVQELTKDRWDPLNSLALSMSQEIVNITKLPLLHTIIIDSDDAFSQFTQGLHENSIQTISISHHTTIVTSAITDSAKNIILILDDVHQLFDLIFYTISQSRPPGSNGEKVTDFEFNERGTGYNLSTTLPRYCINIDKIYHLPGQRENCSQEVNIKSSELKEGSILSDSVYEKTRGLHLNNIWNHKNHLIFMLKNVANGSRKSMPKSVPYEVHNNSEREIHDTLLLCFKFFWRFFKGQKTVICHQSRCNRYDPFEENLMSYEGETDEKFFDFSWKNMHARRIGIYLDMFGNDTPSNPLQISSESGGGWLDLILAVNERFERSVNCTLKYYNKLQMDFMKLPFQIEDGLRFDIELILFDAGLLSKEADFLKFDFSIGIDTNALCIATPHSSYMPQGLVIFQGFSPVTWVFIAVTVVSFVFIQYLFQYSQSELFHRLYTEAEIDNYRDTSSLLTIYAYFICGSPPSLHLGRLTTGKILFLIFSFSAIIISTLFLNGMTTLLSNRVLYPEIDSLKSLEGSNLFIQIKDVSNKPYVIGLLDQLNHSEALKAKKTDSQRFYSELLFVDAFTNQTFTNSLNDIVIDFLHN</sequence>
<dbReference type="InterPro" id="IPR017853">
    <property type="entry name" value="GH"/>
</dbReference>
<dbReference type="Gene3D" id="3.20.20.80">
    <property type="entry name" value="Glycosidases"/>
    <property type="match status" value="1"/>
</dbReference>
<feature type="transmembrane region" description="Helical" evidence="5">
    <location>
        <begin position="854"/>
        <end position="874"/>
    </location>
</feature>
<comment type="similarity">
    <text evidence="1 3">Belongs to the glycosyl hydrolase 17 family.</text>
</comment>
<organism evidence="6 7">
    <name type="scientific">Bemisia tabaci</name>
    <name type="common">Sweetpotato whitefly</name>
    <name type="synonym">Aleurodes tabaci</name>
    <dbReference type="NCBI Taxonomy" id="7038"/>
    <lineage>
        <taxon>Eukaryota</taxon>
        <taxon>Metazoa</taxon>
        <taxon>Ecdysozoa</taxon>
        <taxon>Arthropoda</taxon>
        <taxon>Hexapoda</taxon>
        <taxon>Insecta</taxon>
        <taxon>Pterygota</taxon>
        <taxon>Neoptera</taxon>
        <taxon>Paraneoptera</taxon>
        <taxon>Hemiptera</taxon>
        <taxon>Sternorrhyncha</taxon>
        <taxon>Aleyrodoidea</taxon>
        <taxon>Aleyrodidae</taxon>
        <taxon>Aleyrodinae</taxon>
        <taxon>Bemisia</taxon>
    </lineage>
</organism>
<dbReference type="FunFam" id="3.20.20.80:FF:000010">
    <property type="entry name" value="glucan endo-1,3-beta-glucosidase, basic"/>
    <property type="match status" value="1"/>
</dbReference>
<feature type="transmembrane region" description="Helical" evidence="5">
    <location>
        <begin position="784"/>
        <end position="803"/>
    </location>
</feature>
<gene>
    <name evidence="6" type="ORF">BEMITA_LOCUS14243</name>
</gene>